<evidence type="ECO:0000313" key="2">
    <source>
        <dbReference type="EMBL" id="TDG48717.1"/>
    </source>
</evidence>
<evidence type="ECO:0000313" key="3">
    <source>
        <dbReference type="Proteomes" id="UP000295192"/>
    </source>
</evidence>
<dbReference type="Proteomes" id="UP000295192">
    <property type="component" value="Unassembled WGS sequence"/>
</dbReference>
<accession>A0A484BIW4</accession>
<protein>
    <submittedName>
        <fullName evidence="2">Uncharacterized protein</fullName>
    </submittedName>
</protein>
<name>A0A484BIW4_DRONA</name>
<keyword evidence="3" id="KW-1185">Reference proteome</keyword>
<evidence type="ECO:0000256" key="1">
    <source>
        <dbReference type="SAM" id="MobiDB-lite"/>
    </source>
</evidence>
<proteinExistence type="predicted"/>
<feature type="region of interest" description="Disordered" evidence="1">
    <location>
        <begin position="18"/>
        <end position="42"/>
    </location>
</feature>
<sequence length="123" mass="13509">MQNAPRRKVQRVNQNVIKSFGKGRTGEAKPLRQQQQQQQQQHYNHSLVTLNARCALSGPAIKLYIWPNGPSAACADCTHLLSVDCDGDSDGDAHSLCTQSNMKLCLPVYLISSPHPRKALSTA</sequence>
<dbReference type="EMBL" id="LSRL02000030">
    <property type="protein sequence ID" value="TDG48717.1"/>
    <property type="molecule type" value="Genomic_DNA"/>
</dbReference>
<dbReference type="AlphaFoldDB" id="A0A484BIW4"/>
<organism evidence="2 3">
    <name type="scientific">Drosophila navojoa</name>
    <name type="common">Fruit fly</name>
    <dbReference type="NCBI Taxonomy" id="7232"/>
    <lineage>
        <taxon>Eukaryota</taxon>
        <taxon>Metazoa</taxon>
        <taxon>Ecdysozoa</taxon>
        <taxon>Arthropoda</taxon>
        <taxon>Hexapoda</taxon>
        <taxon>Insecta</taxon>
        <taxon>Pterygota</taxon>
        <taxon>Neoptera</taxon>
        <taxon>Endopterygota</taxon>
        <taxon>Diptera</taxon>
        <taxon>Brachycera</taxon>
        <taxon>Muscomorpha</taxon>
        <taxon>Ephydroidea</taxon>
        <taxon>Drosophilidae</taxon>
        <taxon>Drosophila</taxon>
    </lineage>
</organism>
<gene>
    <name evidence="2" type="ORF">AWZ03_004829</name>
</gene>
<comment type="caution">
    <text evidence="2">The sequence shown here is derived from an EMBL/GenBank/DDBJ whole genome shotgun (WGS) entry which is preliminary data.</text>
</comment>
<reference evidence="2 3" key="1">
    <citation type="journal article" date="2019" name="J. Hered.">
        <title>An Improved Genome Assembly for Drosophila navojoa, the Basal Species in the mojavensis Cluster.</title>
        <authorList>
            <person name="Vanderlinde T."/>
            <person name="Dupim E.G."/>
            <person name="Nazario-Yepiz N.O."/>
            <person name="Carvalho A.B."/>
        </authorList>
    </citation>
    <scope>NUCLEOTIDE SEQUENCE [LARGE SCALE GENOMIC DNA]</scope>
    <source>
        <strain evidence="2">Navoj_Jal97</strain>
        <tissue evidence="2">Whole organism</tissue>
    </source>
</reference>